<dbReference type="EMBL" id="FNOT01000038">
    <property type="protein sequence ID" value="SDZ24888.1"/>
    <property type="molecule type" value="Genomic_DNA"/>
</dbReference>
<feature type="transmembrane region" description="Helical" evidence="1">
    <location>
        <begin position="64"/>
        <end position="88"/>
    </location>
</feature>
<reference evidence="3" key="1">
    <citation type="submission" date="2016-10" db="EMBL/GenBank/DDBJ databases">
        <authorList>
            <person name="Varghese N."/>
            <person name="Submissions S."/>
        </authorList>
    </citation>
    <scope>NUCLEOTIDE SEQUENCE [LARGE SCALE GENOMIC DNA]</scope>
    <source>
        <strain evidence="3">DSM 45422</strain>
    </source>
</reference>
<evidence type="ECO:0000313" key="2">
    <source>
        <dbReference type="EMBL" id="SDZ24888.1"/>
    </source>
</evidence>
<sequence>MTATTIDGPVHTRSRSHRRWQARALPVAAAWSLAYLGLGIAWWAGAAGNPADPSVDDAVGLSLLTVWGATTGAAMLTAVGGLGLVLAATMVARRRRVPIALLPPRMTTVLGIALAVALAVLLPDFRLIAAIAYTPILLVLTLFGGAPGDVTLWPWPVVNMAVLSLAGLAWFVAVVEDAGRRRWEAADDGRDRIGHMSGVAARWGRRATGLAVVLPLGYAVTRYAWALGIPLGVSPELLDELGKGVYAGAGLATLGVLGAVLTLGLVQQWGEVFPRWMIGVRGRPVPVGLAVVPASIVSVVVTSAGLMFVRLGITGRFAENFPGGTSDVAAWLPEMFWPLWGAALAAATYAYWLRRRAGAPAGRS</sequence>
<evidence type="ECO:0000313" key="3">
    <source>
        <dbReference type="Proteomes" id="UP000198921"/>
    </source>
</evidence>
<feature type="transmembrane region" description="Helical" evidence="1">
    <location>
        <begin position="24"/>
        <end position="44"/>
    </location>
</feature>
<feature type="transmembrane region" description="Helical" evidence="1">
    <location>
        <begin position="335"/>
        <end position="353"/>
    </location>
</feature>
<feature type="transmembrane region" description="Helical" evidence="1">
    <location>
        <begin position="287"/>
        <end position="313"/>
    </location>
</feature>
<organism evidence="2 3">
    <name type="scientific">Geodermatophilus africanus</name>
    <dbReference type="NCBI Taxonomy" id="1137993"/>
    <lineage>
        <taxon>Bacteria</taxon>
        <taxon>Bacillati</taxon>
        <taxon>Actinomycetota</taxon>
        <taxon>Actinomycetes</taxon>
        <taxon>Geodermatophilales</taxon>
        <taxon>Geodermatophilaceae</taxon>
        <taxon>Geodermatophilus</taxon>
    </lineage>
</organism>
<proteinExistence type="predicted"/>
<accession>A0A1H3RI39</accession>
<feature type="transmembrane region" description="Helical" evidence="1">
    <location>
        <begin position="207"/>
        <end position="225"/>
    </location>
</feature>
<keyword evidence="1" id="KW-1133">Transmembrane helix</keyword>
<keyword evidence="1" id="KW-0472">Membrane</keyword>
<keyword evidence="1" id="KW-0812">Transmembrane</keyword>
<dbReference type="STRING" id="1137993.SAMN05660209_05169"/>
<dbReference type="AlphaFoldDB" id="A0A1H3RI39"/>
<name>A0A1H3RI39_9ACTN</name>
<feature type="transmembrane region" description="Helical" evidence="1">
    <location>
        <begin position="153"/>
        <end position="175"/>
    </location>
</feature>
<protein>
    <submittedName>
        <fullName evidence="2">Uncharacterized protein</fullName>
    </submittedName>
</protein>
<feature type="transmembrane region" description="Helical" evidence="1">
    <location>
        <begin position="245"/>
        <end position="266"/>
    </location>
</feature>
<evidence type="ECO:0000256" key="1">
    <source>
        <dbReference type="SAM" id="Phobius"/>
    </source>
</evidence>
<dbReference type="Proteomes" id="UP000198921">
    <property type="component" value="Unassembled WGS sequence"/>
</dbReference>
<feature type="transmembrane region" description="Helical" evidence="1">
    <location>
        <begin position="109"/>
        <end position="133"/>
    </location>
</feature>
<gene>
    <name evidence="2" type="ORF">SAMN05660209_05169</name>
</gene>
<keyword evidence="3" id="KW-1185">Reference proteome</keyword>